<dbReference type="PANTHER" id="PTHR36834">
    <property type="entry name" value="MEMBRANE PROTEIN-RELATED"/>
    <property type="match status" value="1"/>
</dbReference>
<name>A0A3E4LRT1_9FIRM</name>
<dbReference type="Pfam" id="PF04892">
    <property type="entry name" value="VanZ"/>
    <property type="match status" value="1"/>
</dbReference>
<reference evidence="3 4" key="1">
    <citation type="submission" date="2018-08" db="EMBL/GenBank/DDBJ databases">
        <title>A genome reference for cultivated species of the human gut microbiota.</title>
        <authorList>
            <person name="Zou Y."/>
            <person name="Xue W."/>
            <person name="Luo G."/>
        </authorList>
    </citation>
    <scope>NUCLEOTIDE SEQUENCE [LARGE SCALE GENOMIC DNA]</scope>
    <source>
        <strain evidence="3 4">TF11-7</strain>
    </source>
</reference>
<organism evidence="3 4">
    <name type="scientific">[Ruminococcus] lactaris</name>
    <dbReference type="NCBI Taxonomy" id="46228"/>
    <lineage>
        <taxon>Bacteria</taxon>
        <taxon>Bacillati</taxon>
        <taxon>Bacillota</taxon>
        <taxon>Clostridia</taxon>
        <taxon>Lachnospirales</taxon>
        <taxon>Lachnospiraceae</taxon>
        <taxon>Mediterraneibacter</taxon>
    </lineage>
</organism>
<evidence type="ECO:0000256" key="1">
    <source>
        <dbReference type="SAM" id="Phobius"/>
    </source>
</evidence>
<dbReference type="InterPro" id="IPR053150">
    <property type="entry name" value="Teicoplanin_resist-assoc"/>
</dbReference>
<evidence type="ECO:0000313" key="3">
    <source>
        <dbReference type="EMBL" id="RGK40211.1"/>
    </source>
</evidence>
<keyword evidence="1" id="KW-1133">Transmembrane helix</keyword>
<dbReference type="AlphaFoldDB" id="A0A3E4LRT1"/>
<gene>
    <name evidence="3" type="ORF">DXD17_06925</name>
</gene>
<proteinExistence type="predicted"/>
<dbReference type="RefSeq" id="WP_117688092.1">
    <property type="nucleotide sequence ID" value="NZ_QSQN01000015.1"/>
</dbReference>
<dbReference type="Proteomes" id="UP000260793">
    <property type="component" value="Unassembled WGS sequence"/>
</dbReference>
<sequence>MIYYFDSVYVIGGLALLFLILLAFLKFMKRKSNMYLLCFSVMYIYLCVVLDLTQFPIYASEGMKAAMGGQNVWREMNLIPLKTIVTDFSMESVLNIIVTIPLGFGLSFLMRCSWRQIMLSGLLVGGCAEAGQLLTALWVGFTFRHVNIDDILLNIIGVLVGYGVFKIFRNVFQWGYKKLETNSNAFLSYIKCVCDDNSDAVLK</sequence>
<dbReference type="EMBL" id="QSQN01000015">
    <property type="protein sequence ID" value="RGK40211.1"/>
    <property type="molecule type" value="Genomic_DNA"/>
</dbReference>
<feature type="transmembrane region" description="Helical" evidence="1">
    <location>
        <begin position="117"/>
        <end position="139"/>
    </location>
</feature>
<feature type="transmembrane region" description="Helical" evidence="1">
    <location>
        <begin position="151"/>
        <end position="168"/>
    </location>
</feature>
<dbReference type="InterPro" id="IPR006976">
    <property type="entry name" value="VanZ-like"/>
</dbReference>
<accession>A0A3E4LRT1</accession>
<evidence type="ECO:0000259" key="2">
    <source>
        <dbReference type="Pfam" id="PF04892"/>
    </source>
</evidence>
<keyword evidence="1" id="KW-0472">Membrane</keyword>
<feature type="domain" description="VanZ-like" evidence="2">
    <location>
        <begin position="43"/>
        <end position="169"/>
    </location>
</feature>
<feature type="transmembrane region" description="Helical" evidence="1">
    <location>
        <begin position="92"/>
        <end position="110"/>
    </location>
</feature>
<keyword evidence="1" id="KW-0812">Transmembrane</keyword>
<protein>
    <submittedName>
        <fullName evidence="3">VanZ family protein</fullName>
    </submittedName>
</protein>
<dbReference type="PANTHER" id="PTHR36834:SF1">
    <property type="entry name" value="INTEGRAL MEMBRANE PROTEIN"/>
    <property type="match status" value="1"/>
</dbReference>
<comment type="caution">
    <text evidence="3">The sequence shown here is derived from an EMBL/GenBank/DDBJ whole genome shotgun (WGS) entry which is preliminary data.</text>
</comment>
<evidence type="ECO:0000313" key="4">
    <source>
        <dbReference type="Proteomes" id="UP000260793"/>
    </source>
</evidence>
<feature type="transmembrane region" description="Helical" evidence="1">
    <location>
        <begin position="6"/>
        <end position="27"/>
    </location>
</feature>
<feature type="transmembrane region" description="Helical" evidence="1">
    <location>
        <begin position="34"/>
        <end position="57"/>
    </location>
</feature>